<feature type="domain" description="NB-ARC" evidence="6">
    <location>
        <begin position="166"/>
        <end position="328"/>
    </location>
</feature>
<gene>
    <name evidence="8" type="ORF">SSX86_015860</name>
</gene>
<dbReference type="EMBL" id="JBCNJP010000017">
    <property type="protein sequence ID" value="KAK9064478.1"/>
    <property type="molecule type" value="Genomic_DNA"/>
</dbReference>
<evidence type="ECO:0000256" key="1">
    <source>
        <dbReference type="ARBA" id="ARBA00008894"/>
    </source>
</evidence>
<protein>
    <recommendedName>
        <fullName evidence="10">NB-ARC domain-containing protein</fullName>
    </recommendedName>
</protein>
<evidence type="ECO:0000256" key="5">
    <source>
        <dbReference type="ARBA" id="ARBA00022840"/>
    </source>
</evidence>
<name>A0AAP0D4A2_9ASTR</name>
<dbReference type="Gene3D" id="3.80.10.10">
    <property type="entry name" value="Ribonuclease Inhibitor"/>
    <property type="match status" value="3"/>
</dbReference>
<keyword evidence="4" id="KW-0611">Plant defense</keyword>
<feature type="domain" description="Disease resistance protein At4g27190-like leucine-rich repeats" evidence="7">
    <location>
        <begin position="1279"/>
        <end position="1413"/>
    </location>
</feature>
<organism evidence="8 9">
    <name type="scientific">Deinandra increscens subsp. villosa</name>
    <dbReference type="NCBI Taxonomy" id="3103831"/>
    <lineage>
        <taxon>Eukaryota</taxon>
        <taxon>Viridiplantae</taxon>
        <taxon>Streptophyta</taxon>
        <taxon>Embryophyta</taxon>
        <taxon>Tracheophyta</taxon>
        <taxon>Spermatophyta</taxon>
        <taxon>Magnoliopsida</taxon>
        <taxon>eudicotyledons</taxon>
        <taxon>Gunneridae</taxon>
        <taxon>Pentapetalae</taxon>
        <taxon>asterids</taxon>
        <taxon>campanulids</taxon>
        <taxon>Asterales</taxon>
        <taxon>Asteraceae</taxon>
        <taxon>Asteroideae</taxon>
        <taxon>Heliantheae alliance</taxon>
        <taxon>Madieae</taxon>
        <taxon>Madiinae</taxon>
        <taxon>Deinandra</taxon>
    </lineage>
</organism>
<accession>A0AAP0D4A2</accession>
<sequence>MDFISPFITPIIELVMAPIKKHMNFLVSSAKYVKGMTDNMETLNGTQNDIKKKLEAARLNDQVVSTLVLPWLKRVDELKEEVNKVSSGTGCFGVVTRYKAGKQSYYILAEMKELEENKSKIPWTNEQESLARVSSMSARVPSGTQSNSIGTGAKNNIESRDLIFKDAWKALQPNSDQEMIALCGMGGVGKTTMMEQLKKEAEDSKVFKWIVNVVLGENINPISLQDAIAQYIGVNLPETTNKDVRSARLFKSFEGMSEEGTQNILVIMDDVWKTFDLKDVGLCPLPKGAKLLFTSRFEYVCTQMGVTTGSIFHLRVLDEEEAKKMFFGTVGLSDGDDPGLQEIGGDIVKICGGLPIAIVTIAKVLRGNIKDAWERTLSNLQNHDLQDLDKITYRIFELSFNNLETEDDKAVFLLSGLFSEDFNISIEDLMMYGWGLKLFTKVHTLAEARSEANICVHNLIRANLLTESQSMGCVKIHDLTRAFILSNFSKVKQASIVMHDSKSGMRHIEDAHHTYERILLNCTDMSRFPADLTKYDNLKLLILMDGNYSLEFPNDFYKRMQNLEVVSYEGMHIPLLPTTFEHSTNLRTLCLHSCDLIQDQIHIIGSLSNLETLSFAYCGLSMLPLTIGKLKKLKLLDMTECVNLRIENKVFQNFKSLEELYMRASPGKPIRFTNANYGEFEILLQRLFALELEFFENNSRTTNVSLKDLKRFRISIGCELGEIDKSSFRNTLKLVSHNNELQDCNIMDLFEKTEELELQVNDMIHLQDVSKSHTFSQLRVLHVFKCKELIYLFTFEVASGLKKLEELRISQCPELERLVGGEKRGVVIFPKLKFMILEDLVRMLSLYDDKIEFSEMVELRLDVLSNITSIYYDNNMQSLLNNKVVIPKLEKLVVRQMQDLKQIWPCQISTTEKNNVSMLKEIEIWNCDRLTNLFPSNPLPLLNHLEEIYVGLCGSVEVLFNIDLERVHEMEGCSSRLRRIIVSELMKLKELWSMRGVNNSDIVINGFKSVEVINIIRCEGFTNLFTPPTTNFDLGALEYYNTYEEVSRINLRTFEEIDDGIEIKEVDDYIPHLTYPSYLLHNTHHLQYLGLRNDKKVGKYVSITECDGVEEVVSSRDDENEEATTSTSSHQNITYFPHLDALELGTLPCLKRVDDGGDTSSDIINTVNDHQFQSSQVIDASWSFCQYPKRIFIRECGELGSLIPWYAVGQMERLQEMDIKYCETLMEIFESQTSTNNDAGDGSANSGANVGTTLTIKNITKTTSSSSSDATSSKRMSWSFYNLIEIDMEWPNVGRHVIPSHALLQLQKLEKIHLKEGYDVEEVFEVELEGRNNNSGFDESQTTIVEVPNLTQVRLSMVNGLKYLWKSTQWLVLKFPNLTSVHIQECHKLEHVFTCSMVDSLVQLKDLSISICKNIEVIVKEEDKKECDAKVNEIITLPHLKSITLDWLSNLKGFCLGNDAFSLPVLDTLKIEKCQAIMVFTKGNLHTPKLGKYYMRPDLNSFFKTKQEEENTTPVCWTLDVAGHAIHES</sequence>
<evidence type="ECO:0008006" key="10">
    <source>
        <dbReference type="Google" id="ProtNLM"/>
    </source>
</evidence>
<reference evidence="8 9" key="1">
    <citation type="submission" date="2024-04" db="EMBL/GenBank/DDBJ databases">
        <title>The reference genome of an endangered Asteraceae, Deinandra increscens subsp. villosa, native to the Central Coast of California.</title>
        <authorList>
            <person name="Guilliams M."/>
            <person name="Hasenstab-Lehman K."/>
            <person name="Meyer R."/>
            <person name="Mcevoy S."/>
        </authorList>
    </citation>
    <scope>NUCLEOTIDE SEQUENCE [LARGE SCALE GENOMIC DNA]</scope>
    <source>
        <tissue evidence="8">Leaf</tissue>
    </source>
</reference>
<dbReference type="InterPro" id="IPR027417">
    <property type="entry name" value="P-loop_NTPase"/>
</dbReference>
<comment type="caution">
    <text evidence="8">The sequence shown here is derived from an EMBL/GenBank/DDBJ whole genome shotgun (WGS) entry which is preliminary data.</text>
</comment>
<keyword evidence="5" id="KW-0067">ATP-binding</keyword>
<dbReference type="InterPro" id="IPR032675">
    <property type="entry name" value="LRR_dom_sf"/>
</dbReference>
<dbReference type="PANTHER" id="PTHR33463">
    <property type="entry name" value="NB-ARC DOMAIN-CONTAINING PROTEIN-RELATED"/>
    <property type="match status" value="1"/>
</dbReference>
<keyword evidence="5" id="KW-0547">Nucleotide-binding</keyword>
<proteinExistence type="inferred from homology"/>
<keyword evidence="3" id="KW-0677">Repeat</keyword>
<dbReference type="SUPFAM" id="SSF52540">
    <property type="entry name" value="P-loop containing nucleoside triphosphate hydrolases"/>
    <property type="match status" value="1"/>
</dbReference>
<evidence type="ECO:0000259" key="6">
    <source>
        <dbReference type="Pfam" id="PF00931"/>
    </source>
</evidence>
<dbReference type="GO" id="GO:0043531">
    <property type="term" value="F:ADP binding"/>
    <property type="evidence" value="ECO:0007669"/>
    <property type="project" value="InterPro"/>
</dbReference>
<dbReference type="Gene3D" id="3.40.50.300">
    <property type="entry name" value="P-loop containing nucleotide triphosphate hydrolases"/>
    <property type="match status" value="1"/>
</dbReference>
<dbReference type="GO" id="GO:0006952">
    <property type="term" value="P:defense response"/>
    <property type="evidence" value="ECO:0007669"/>
    <property type="project" value="UniProtKB-KW"/>
</dbReference>
<dbReference type="Gene3D" id="1.10.8.430">
    <property type="entry name" value="Helical domain of apoptotic protease-activating factors"/>
    <property type="match status" value="1"/>
</dbReference>
<comment type="similarity">
    <text evidence="1">Belongs to the disease resistance NB-LRR family.</text>
</comment>
<evidence type="ECO:0000313" key="8">
    <source>
        <dbReference type="EMBL" id="KAK9064478.1"/>
    </source>
</evidence>
<dbReference type="Pfam" id="PF23247">
    <property type="entry name" value="LRR_RPS2"/>
    <property type="match status" value="3"/>
</dbReference>
<evidence type="ECO:0000256" key="4">
    <source>
        <dbReference type="ARBA" id="ARBA00022821"/>
    </source>
</evidence>
<evidence type="ECO:0000259" key="7">
    <source>
        <dbReference type="Pfam" id="PF23247"/>
    </source>
</evidence>
<keyword evidence="2" id="KW-0433">Leucine-rich repeat</keyword>
<dbReference type="PRINTS" id="PR00364">
    <property type="entry name" value="DISEASERSIST"/>
</dbReference>
<dbReference type="SUPFAM" id="SSF52058">
    <property type="entry name" value="L domain-like"/>
    <property type="match status" value="1"/>
</dbReference>
<evidence type="ECO:0000313" key="9">
    <source>
        <dbReference type="Proteomes" id="UP001408789"/>
    </source>
</evidence>
<evidence type="ECO:0000256" key="3">
    <source>
        <dbReference type="ARBA" id="ARBA00022737"/>
    </source>
</evidence>
<dbReference type="InterPro" id="IPR002182">
    <property type="entry name" value="NB-ARC"/>
</dbReference>
<dbReference type="PANTHER" id="PTHR33463:SF96">
    <property type="entry name" value="LEUCINE-RICH REPEAT DOMAIN, L DOMAIN-LIKE PROTEIN-RELATED"/>
    <property type="match status" value="1"/>
</dbReference>
<dbReference type="SUPFAM" id="SSF52047">
    <property type="entry name" value="RNI-like"/>
    <property type="match status" value="1"/>
</dbReference>
<dbReference type="Pfam" id="PF00931">
    <property type="entry name" value="NB-ARC"/>
    <property type="match status" value="1"/>
</dbReference>
<feature type="domain" description="Disease resistance protein At4g27190-like leucine-rich repeats" evidence="7">
    <location>
        <begin position="757"/>
        <end position="812"/>
    </location>
</feature>
<dbReference type="Proteomes" id="UP001408789">
    <property type="component" value="Unassembled WGS sequence"/>
</dbReference>
<evidence type="ECO:0000256" key="2">
    <source>
        <dbReference type="ARBA" id="ARBA00022614"/>
    </source>
</evidence>
<feature type="domain" description="Disease resistance protein At4g27190-like leucine-rich repeats" evidence="7">
    <location>
        <begin position="890"/>
        <end position="1038"/>
    </location>
</feature>
<dbReference type="InterPro" id="IPR057135">
    <property type="entry name" value="At4g27190-like_LRR"/>
</dbReference>
<dbReference type="GO" id="GO:0005524">
    <property type="term" value="F:ATP binding"/>
    <property type="evidence" value="ECO:0007669"/>
    <property type="project" value="UniProtKB-KW"/>
</dbReference>
<keyword evidence="9" id="KW-1185">Reference proteome</keyword>
<dbReference type="InterPro" id="IPR050905">
    <property type="entry name" value="Plant_NBS-LRR"/>
</dbReference>
<dbReference type="InterPro" id="IPR036388">
    <property type="entry name" value="WH-like_DNA-bd_sf"/>
</dbReference>
<dbReference type="InterPro" id="IPR042197">
    <property type="entry name" value="Apaf_helical"/>
</dbReference>
<dbReference type="Gene3D" id="1.10.10.10">
    <property type="entry name" value="Winged helix-like DNA-binding domain superfamily/Winged helix DNA-binding domain"/>
    <property type="match status" value="1"/>
</dbReference>